<dbReference type="InterPro" id="IPR029190">
    <property type="entry name" value="Rrp14/SURF6_C"/>
</dbReference>
<proteinExistence type="predicted"/>
<evidence type="ECO:0000259" key="2">
    <source>
        <dbReference type="Pfam" id="PF04935"/>
    </source>
</evidence>
<reference evidence="3 4" key="1">
    <citation type="submission" date="2023-10" db="EMBL/GenBank/DDBJ databases">
        <title>Comparative genomics analysis reveals potential genetic determinants of host preference in Cryptosporidium xiaoi.</title>
        <authorList>
            <person name="Xiao L."/>
            <person name="Li J."/>
        </authorList>
    </citation>
    <scope>NUCLEOTIDE SEQUENCE [LARGE SCALE GENOMIC DNA]</scope>
    <source>
        <strain evidence="3 4">52996</strain>
    </source>
</reference>
<organism evidence="3 4">
    <name type="scientific">Cryptosporidium xiaoi</name>
    <dbReference type="NCBI Taxonomy" id="659607"/>
    <lineage>
        <taxon>Eukaryota</taxon>
        <taxon>Sar</taxon>
        <taxon>Alveolata</taxon>
        <taxon>Apicomplexa</taxon>
        <taxon>Conoidasida</taxon>
        <taxon>Coccidia</taxon>
        <taxon>Eucoccidiorida</taxon>
        <taxon>Eimeriorina</taxon>
        <taxon>Cryptosporidiidae</taxon>
        <taxon>Cryptosporidium</taxon>
    </lineage>
</organism>
<name>A0AAV9XZW2_9CRYT</name>
<accession>A0AAV9XZW2</accession>
<feature type="compositionally biased region" description="Basic residues" evidence="1">
    <location>
        <begin position="237"/>
        <end position="254"/>
    </location>
</feature>
<feature type="domain" description="Ribosomal RNA-processing protein 14/surfeit locus protein 6 C-terminal" evidence="2">
    <location>
        <begin position="144"/>
        <end position="263"/>
    </location>
</feature>
<sequence length="266" mass="30518">MSESYWEEIGSFSLFLGNIPHNILLSSEELNIEGDGKKGVNSFHENKNGRSNHFEAKKGKYGVKNMLPTNSYIKDYFNVARKKKSDSNNTIRVGNGGSPDSNSDCAKNANDHTRNGTSKTGNGCLLNTGLTRNDLEERLANKIQELRKKGMNKNSKKDEFEFGRIKLKDENINKNHYLEKKDSKIKKINKALLDIKREEEMLSKLPEEERESKMRQIAMSKAIKKAQGIKVKDSKSKLIKSKKRIQAKKKKSKKRWDEIKRNNKQL</sequence>
<dbReference type="AlphaFoldDB" id="A0AAV9XZW2"/>
<gene>
    <name evidence="3" type="ORF">RS030_172571</name>
</gene>
<dbReference type="Pfam" id="PF04935">
    <property type="entry name" value="SURF6"/>
    <property type="match status" value="1"/>
</dbReference>
<dbReference type="EMBL" id="JAWDEY010000008">
    <property type="protein sequence ID" value="KAK6590226.1"/>
    <property type="molecule type" value="Genomic_DNA"/>
</dbReference>
<protein>
    <recommendedName>
        <fullName evidence="2">Ribosomal RNA-processing protein 14/surfeit locus protein 6 C-terminal domain-containing protein</fullName>
    </recommendedName>
</protein>
<comment type="caution">
    <text evidence="3">The sequence shown here is derived from an EMBL/GenBank/DDBJ whole genome shotgun (WGS) entry which is preliminary data.</text>
</comment>
<evidence type="ECO:0000313" key="3">
    <source>
        <dbReference type="EMBL" id="KAK6590226.1"/>
    </source>
</evidence>
<feature type="compositionally biased region" description="Basic and acidic residues" evidence="1">
    <location>
        <begin position="255"/>
        <end position="266"/>
    </location>
</feature>
<evidence type="ECO:0000256" key="1">
    <source>
        <dbReference type="SAM" id="MobiDB-lite"/>
    </source>
</evidence>
<feature type="region of interest" description="Disordered" evidence="1">
    <location>
        <begin position="84"/>
        <end position="120"/>
    </location>
</feature>
<feature type="region of interest" description="Disordered" evidence="1">
    <location>
        <begin position="226"/>
        <end position="266"/>
    </location>
</feature>
<feature type="compositionally biased region" description="Polar residues" evidence="1">
    <location>
        <begin position="87"/>
        <end position="105"/>
    </location>
</feature>
<keyword evidence="4" id="KW-1185">Reference proteome</keyword>
<dbReference type="Proteomes" id="UP001311799">
    <property type="component" value="Unassembled WGS sequence"/>
</dbReference>
<evidence type="ECO:0000313" key="4">
    <source>
        <dbReference type="Proteomes" id="UP001311799"/>
    </source>
</evidence>